<dbReference type="EMBL" id="BGPR01000121">
    <property type="protein sequence ID" value="GBL96473.1"/>
    <property type="molecule type" value="Genomic_DNA"/>
</dbReference>
<dbReference type="OrthoDB" id="6614240at2759"/>
<gene>
    <name evidence="2" type="ORF">AVEN_229925_1</name>
</gene>
<comment type="caution">
    <text evidence="2">The sequence shown here is derived from an EMBL/GenBank/DDBJ whole genome shotgun (WGS) entry which is preliminary data.</text>
</comment>
<reference evidence="2 3" key="1">
    <citation type="journal article" date="2019" name="Sci. Rep.">
        <title>Orb-weaving spider Araneus ventricosus genome elucidates the spidroin gene catalogue.</title>
        <authorList>
            <person name="Kono N."/>
            <person name="Nakamura H."/>
            <person name="Ohtoshi R."/>
            <person name="Moran D.A.P."/>
            <person name="Shinohara A."/>
            <person name="Yoshida Y."/>
            <person name="Fujiwara M."/>
            <person name="Mori M."/>
            <person name="Tomita M."/>
            <person name="Arakawa K."/>
        </authorList>
    </citation>
    <scope>NUCLEOTIDE SEQUENCE [LARGE SCALE GENOMIC DNA]</scope>
</reference>
<keyword evidence="3" id="KW-1185">Reference proteome</keyword>
<accession>A0A4Y2BX24</accession>
<evidence type="ECO:0000256" key="1">
    <source>
        <dbReference type="SAM" id="MobiDB-lite"/>
    </source>
</evidence>
<sequence length="99" mass="11504">MTENAAQRAQAPEEATHSHLSSSSDFAHKFAPTLFHNEVHKYFTWTNGNKTWQRRKKEQPILEEVEIRSSDALGRVYTVHQIQTRISKKVCLSLSFQVY</sequence>
<evidence type="ECO:0000313" key="2">
    <source>
        <dbReference type="EMBL" id="GBL96473.1"/>
    </source>
</evidence>
<name>A0A4Y2BX24_ARAVE</name>
<dbReference type="Proteomes" id="UP000499080">
    <property type="component" value="Unassembled WGS sequence"/>
</dbReference>
<proteinExistence type="predicted"/>
<feature type="region of interest" description="Disordered" evidence="1">
    <location>
        <begin position="1"/>
        <end position="23"/>
    </location>
</feature>
<organism evidence="2 3">
    <name type="scientific">Araneus ventricosus</name>
    <name type="common">Orbweaver spider</name>
    <name type="synonym">Epeira ventricosa</name>
    <dbReference type="NCBI Taxonomy" id="182803"/>
    <lineage>
        <taxon>Eukaryota</taxon>
        <taxon>Metazoa</taxon>
        <taxon>Ecdysozoa</taxon>
        <taxon>Arthropoda</taxon>
        <taxon>Chelicerata</taxon>
        <taxon>Arachnida</taxon>
        <taxon>Araneae</taxon>
        <taxon>Araneomorphae</taxon>
        <taxon>Entelegynae</taxon>
        <taxon>Araneoidea</taxon>
        <taxon>Araneidae</taxon>
        <taxon>Araneus</taxon>
    </lineage>
</organism>
<protein>
    <submittedName>
        <fullName evidence="2">Uncharacterized protein</fullName>
    </submittedName>
</protein>
<dbReference type="AlphaFoldDB" id="A0A4Y2BX24"/>
<evidence type="ECO:0000313" key="3">
    <source>
        <dbReference type="Proteomes" id="UP000499080"/>
    </source>
</evidence>